<proteinExistence type="predicted"/>
<comment type="caution">
    <text evidence="1">The sequence shown here is derived from an EMBL/GenBank/DDBJ whole genome shotgun (WGS) entry which is preliminary data.</text>
</comment>
<dbReference type="PATRIC" id="fig|1604020.3.peg.1422"/>
<dbReference type="AlphaFoldDB" id="A0A0G2HNG2"/>
<name>A0A0G2HNG2_9SYNE</name>
<gene>
    <name evidence="1" type="ORF">TE42_01605</name>
</gene>
<dbReference type="Proteomes" id="UP000035067">
    <property type="component" value="Unassembled WGS sequence"/>
</dbReference>
<evidence type="ECO:0000313" key="2">
    <source>
        <dbReference type="Proteomes" id="UP000035067"/>
    </source>
</evidence>
<accession>A0A0G2HNG2</accession>
<dbReference type="Pfam" id="PF13589">
    <property type="entry name" value="HATPase_c_3"/>
    <property type="match status" value="1"/>
</dbReference>
<evidence type="ECO:0000313" key="1">
    <source>
        <dbReference type="EMBL" id="KKZ13099.1"/>
    </source>
</evidence>
<reference evidence="1 2" key="1">
    <citation type="submission" date="2015-01" db="EMBL/GenBank/DDBJ databases">
        <title>Lifestyle Evolution in Cyanobacterial Symbionts of Sponges.</title>
        <authorList>
            <person name="Burgsdorf I."/>
            <person name="Slaby B.M."/>
            <person name="Handley K.M."/>
            <person name="Haber M."/>
            <person name="Blom J."/>
            <person name="Marshall C.W."/>
            <person name="Gilbert J.A."/>
            <person name="Hentschel U."/>
            <person name="Steindler L."/>
        </authorList>
    </citation>
    <scope>NUCLEOTIDE SEQUENCE [LARGE SCALE GENOMIC DNA]</scope>
    <source>
        <strain evidence="1">SP3</strain>
    </source>
</reference>
<protein>
    <submittedName>
        <fullName evidence="1">Uncharacterized protein</fullName>
    </submittedName>
</protein>
<organism evidence="1 2">
    <name type="scientific">Candidatus Synechococcus spongiarum SP3</name>
    <dbReference type="NCBI Taxonomy" id="1604020"/>
    <lineage>
        <taxon>Bacteria</taxon>
        <taxon>Bacillati</taxon>
        <taxon>Cyanobacteriota</taxon>
        <taxon>Cyanophyceae</taxon>
        <taxon>Synechococcales</taxon>
        <taxon>Synechococcaceae</taxon>
        <taxon>Synechococcus</taxon>
    </lineage>
</organism>
<sequence>MSPELPSRTTVEDDGEGMTVERLRSAWLIPEDDSSPEATPVRREGCKAPASFARRKGPGQRFAVHKLGNHITLVARAQDADECVVEIDWSKLLSEQFLDDAPVTIQVRRPKMFFDNRTGARIESGSCGPAGRVVR</sequence>
<dbReference type="EMBL" id="JXQG01000005">
    <property type="protein sequence ID" value="KKZ13099.1"/>
    <property type="molecule type" value="Genomic_DNA"/>
</dbReference>